<dbReference type="EMBL" id="JAYWIO010000008">
    <property type="protein sequence ID" value="KAK7243608.1"/>
    <property type="molecule type" value="Genomic_DNA"/>
</dbReference>
<dbReference type="PANTHER" id="PTHR33122:SF33">
    <property type="entry name" value="BIFUNCTIONAL INHIBITOR_LIPID-TRANSFER PROTEIN_SEED STORAGE 2S ALBUMIN SUPERFAMILY PROTEIN"/>
    <property type="match status" value="1"/>
</dbReference>
<reference evidence="3 4" key="1">
    <citation type="submission" date="2024-01" db="EMBL/GenBank/DDBJ databases">
        <title>The genomes of 5 underutilized Papilionoideae crops provide insights into root nodulation and disease resistanc.</title>
        <authorList>
            <person name="Yuan L."/>
        </authorList>
    </citation>
    <scope>NUCLEOTIDE SEQUENCE [LARGE SCALE GENOMIC DNA]</scope>
    <source>
        <strain evidence="3">ZHUSHIDOU_FW_LH</strain>
        <tissue evidence="3">Leaf</tissue>
    </source>
</reference>
<evidence type="ECO:0000313" key="3">
    <source>
        <dbReference type="EMBL" id="KAK7243608.1"/>
    </source>
</evidence>
<comment type="caution">
    <text evidence="3">The sequence shown here is derived from an EMBL/GenBank/DDBJ whole genome shotgun (WGS) entry which is preliminary data.</text>
</comment>
<dbReference type="GO" id="GO:0009627">
    <property type="term" value="P:systemic acquired resistance"/>
    <property type="evidence" value="ECO:0007669"/>
    <property type="project" value="InterPro"/>
</dbReference>
<feature type="chain" id="PRO_5042901055" description="Bifunctional inhibitor/plant lipid transfer protein/seed storage helical domain-containing protein" evidence="1">
    <location>
        <begin position="48"/>
        <end position="132"/>
    </location>
</feature>
<evidence type="ECO:0000259" key="2">
    <source>
        <dbReference type="SMART" id="SM00499"/>
    </source>
</evidence>
<dbReference type="InterPro" id="IPR039265">
    <property type="entry name" value="DIR1-like"/>
</dbReference>
<protein>
    <recommendedName>
        <fullName evidence="2">Bifunctional inhibitor/plant lipid transfer protein/seed storage helical domain-containing protein</fullName>
    </recommendedName>
</protein>
<dbReference type="Gene3D" id="1.10.110.10">
    <property type="entry name" value="Plant lipid-transfer and hydrophobic proteins"/>
    <property type="match status" value="1"/>
</dbReference>
<proteinExistence type="predicted"/>
<dbReference type="SUPFAM" id="SSF47699">
    <property type="entry name" value="Bifunctional inhibitor/lipid-transfer protein/seed storage 2S albumin"/>
    <property type="match status" value="1"/>
</dbReference>
<dbReference type="InterPro" id="IPR036312">
    <property type="entry name" value="Bifun_inhib/LTP/seed_sf"/>
</dbReference>
<dbReference type="GO" id="GO:0005504">
    <property type="term" value="F:fatty acid binding"/>
    <property type="evidence" value="ECO:0007669"/>
    <property type="project" value="InterPro"/>
</dbReference>
<dbReference type="SMART" id="SM00499">
    <property type="entry name" value="AAI"/>
    <property type="match status" value="1"/>
</dbReference>
<dbReference type="PANTHER" id="PTHR33122">
    <property type="entry name" value="LIPID BINDING PROTEIN-RELATED"/>
    <property type="match status" value="1"/>
</dbReference>
<feature type="signal peptide" evidence="1">
    <location>
        <begin position="1"/>
        <end position="47"/>
    </location>
</feature>
<sequence>MVISSVKMRLTPYGIHTNSKMKNFSSRAMSLLFFFLIMTALVAQVQSTTPCTSTFFSALVQLIPCRAAVAPFSPIPPSDACCNALKALGEACLCVLINGPPITGVDRSMASQLPDKCTADFQPCMYALNLVQ</sequence>
<keyword evidence="4" id="KW-1185">Reference proteome</keyword>
<evidence type="ECO:0000313" key="4">
    <source>
        <dbReference type="Proteomes" id="UP001372338"/>
    </source>
</evidence>
<dbReference type="AlphaFoldDB" id="A0AAN9E280"/>
<dbReference type="Pfam" id="PF00234">
    <property type="entry name" value="Tryp_alpha_amyl"/>
    <property type="match status" value="1"/>
</dbReference>
<gene>
    <name evidence="3" type="ORF">RIF29_38414</name>
</gene>
<dbReference type="Proteomes" id="UP001372338">
    <property type="component" value="Unassembled WGS sequence"/>
</dbReference>
<dbReference type="InterPro" id="IPR016140">
    <property type="entry name" value="Bifunc_inhib/LTP/seed_store"/>
</dbReference>
<name>A0AAN9E280_CROPI</name>
<keyword evidence="1" id="KW-0732">Signal</keyword>
<accession>A0AAN9E280</accession>
<feature type="domain" description="Bifunctional inhibitor/plant lipid transfer protein/seed storage helical" evidence="2">
    <location>
        <begin position="51"/>
        <end position="124"/>
    </location>
</feature>
<evidence type="ECO:0000256" key="1">
    <source>
        <dbReference type="SAM" id="SignalP"/>
    </source>
</evidence>
<organism evidence="3 4">
    <name type="scientific">Crotalaria pallida</name>
    <name type="common">Smooth rattlebox</name>
    <name type="synonym">Crotalaria striata</name>
    <dbReference type="NCBI Taxonomy" id="3830"/>
    <lineage>
        <taxon>Eukaryota</taxon>
        <taxon>Viridiplantae</taxon>
        <taxon>Streptophyta</taxon>
        <taxon>Embryophyta</taxon>
        <taxon>Tracheophyta</taxon>
        <taxon>Spermatophyta</taxon>
        <taxon>Magnoliopsida</taxon>
        <taxon>eudicotyledons</taxon>
        <taxon>Gunneridae</taxon>
        <taxon>Pentapetalae</taxon>
        <taxon>rosids</taxon>
        <taxon>fabids</taxon>
        <taxon>Fabales</taxon>
        <taxon>Fabaceae</taxon>
        <taxon>Papilionoideae</taxon>
        <taxon>50 kb inversion clade</taxon>
        <taxon>genistoids sensu lato</taxon>
        <taxon>core genistoids</taxon>
        <taxon>Crotalarieae</taxon>
        <taxon>Crotalaria</taxon>
    </lineage>
</organism>